<dbReference type="AlphaFoldDB" id="A0ABD0V2F8"/>
<evidence type="ECO:0000313" key="4">
    <source>
        <dbReference type="Proteomes" id="UP001552299"/>
    </source>
</evidence>
<evidence type="ECO:0008006" key="5">
    <source>
        <dbReference type="Google" id="ProtNLM"/>
    </source>
</evidence>
<sequence length="767" mass="87134">MSIPQLACWNVRGFNNPTKVKACRDLIKSHQLKFFGILEAKVHHSSLMDSWFLNCHRLFENEGSCNNFALSDPGRIWLKWDASVISFTEIYTSSQLIHGRLTFGSSSTLYCSVIYAANSLNDRKQLWDSLKTLNPGPSQPWMVLGDLNCCKSSFDKAGGTPLLENRLGELLNVTFDCGLDDLSSVGLKYTWFNQRTDQPIHIKLDRIMVNPALLDLFPSAYYKVLPSLCSDHSPLILNAVQSNYKPCRFLFKNYWLKWDCFWTEVLNAFSAPISASPISAFYTSIENVETLKHSLDTFSAASGLYINNNKSSIIFSLNNVDEGIITDILGIPNINTSLTYLGIPISSKRLKASHFQPLLSRLTTLLAGRIQFLKFTIANTIAYWIRGAIIPKGCRKSISSMCAKFLLHGNSVGNKLHLISWKSIARPKCKGGLGIQSIDSIYHAVYCSFICRLYSQPSLAGDWFKAKYTSPWKPPPFNASKCWKFISSLAHVIKPKLNLFITPMSKLSMFWDPWCNGCALVDLFSPTNLNPPHVSSYLNDSTWSLPEHFPDTVISSILGITIADQPCIKWDGSNNFFFNIFIADYYSDLEDVSWSNYLWHKRYALRHSAYAWMAILGKLKTADILSTRGINIPAACPFCLEANETHNHLFFECDFSYSIIRTLLPWLEFFLMRPNILQLFDYVAGFQNFNEEEKSFCFLTLCGTIYYIWRERNNRRFSVSWKSPNTITALIAKDIKLKVYNLKNLGRLLNSFPAILSDGGQFFVATD</sequence>
<accession>A0ABD0V2F8</accession>
<dbReference type="SUPFAM" id="SSF56219">
    <property type="entry name" value="DNase I-like"/>
    <property type="match status" value="1"/>
</dbReference>
<dbReference type="InterPro" id="IPR005135">
    <property type="entry name" value="Endo/exonuclease/phosphatase"/>
</dbReference>
<protein>
    <recommendedName>
        <fullName evidence="5">Reverse transcriptase zinc-binding domain-containing protein</fullName>
    </recommendedName>
</protein>
<dbReference type="EMBL" id="JANQDX010000011">
    <property type="protein sequence ID" value="KAL0916751.1"/>
    <property type="molecule type" value="Genomic_DNA"/>
</dbReference>
<dbReference type="InterPro" id="IPR036691">
    <property type="entry name" value="Endo/exonu/phosph_ase_sf"/>
</dbReference>
<proteinExistence type="predicted"/>
<evidence type="ECO:0000313" key="3">
    <source>
        <dbReference type="EMBL" id="KAL0916751.1"/>
    </source>
</evidence>
<dbReference type="Pfam" id="PF03372">
    <property type="entry name" value="Exo_endo_phos"/>
    <property type="match status" value="1"/>
</dbReference>
<evidence type="ECO:0000259" key="1">
    <source>
        <dbReference type="Pfam" id="PF03372"/>
    </source>
</evidence>
<reference evidence="3 4" key="1">
    <citation type="journal article" date="2024" name="Plant Biotechnol. J.">
        <title>Dendrobium thyrsiflorum genome and its molecular insights into genes involved in important horticultural traits.</title>
        <authorList>
            <person name="Chen B."/>
            <person name="Wang J.Y."/>
            <person name="Zheng P.J."/>
            <person name="Li K.L."/>
            <person name="Liang Y.M."/>
            <person name="Chen X.F."/>
            <person name="Zhang C."/>
            <person name="Zhao X."/>
            <person name="He X."/>
            <person name="Zhang G.Q."/>
            <person name="Liu Z.J."/>
            <person name="Xu Q."/>
        </authorList>
    </citation>
    <scope>NUCLEOTIDE SEQUENCE [LARGE SCALE GENOMIC DNA]</scope>
    <source>
        <strain evidence="3">GZMU011</strain>
    </source>
</reference>
<gene>
    <name evidence="3" type="ORF">M5K25_014286</name>
</gene>
<dbReference type="PANTHER" id="PTHR33116">
    <property type="entry name" value="REVERSE TRANSCRIPTASE ZINC-BINDING DOMAIN-CONTAINING PROTEIN-RELATED-RELATED"/>
    <property type="match status" value="1"/>
</dbReference>
<organism evidence="3 4">
    <name type="scientific">Dendrobium thyrsiflorum</name>
    <name type="common">Pinecone-like raceme dendrobium</name>
    <name type="synonym">Orchid</name>
    <dbReference type="NCBI Taxonomy" id="117978"/>
    <lineage>
        <taxon>Eukaryota</taxon>
        <taxon>Viridiplantae</taxon>
        <taxon>Streptophyta</taxon>
        <taxon>Embryophyta</taxon>
        <taxon>Tracheophyta</taxon>
        <taxon>Spermatophyta</taxon>
        <taxon>Magnoliopsida</taxon>
        <taxon>Liliopsida</taxon>
        <taxon>Asparagales</taxon>
        <taxon>Orchidaceae</taxon>
        <taxon>Epidendroideae</taxon>
        <taxon>Malaxideae</taxon>
        <taxon>Dendrobiinae</taxon>
        <taxon>Dendrobium</taxon>
    </lineage>
</organism>
<name>A0ABD0V2F8_DENTH</name>
<dbReference type="Gene3D" id="3.60.10.10">
    <property type="entry name" value="Endonuclease/exonuclease/phosphatase"/>
    <property type="match status" value="1"/>
</dbReference>
<dbReference type="InterPro" id="IPR026960">
    <property type="entry name" value="RVT-Znf"/>
</dbReference>
<dbReference type="Pfam" id="PF13966">
    <property type="entry name" value="zf-RVT"/>
    <property type="match status" value="1"/>
</dbReference>
<keyword evidence="4" id="KW-1185">Reference proteome</keyword>
<dbReference type="Proteomes" id="UP001552299">
    <property type="component" value="Unassembled WGS sequence"/>
</dbReference>
<feature type="domain" description="Reverse transcriptase zinc-binding" evidence="2">
    <location>
        <begin position="590"/>
        <end position="657"/>
    </location>
</feature>
<comment type="caution">
    <text evidence="3">The sequence shown here is derived from an EMBL/GenBank/DDBJ whole genome shotgun (WGS) entry which is preliminary data.</text>
</comment>
<evidence type="ECO:0000259" key="2">
    <source>
        <dbReference type="Pfam" id="PF13966"/>
    </source>
</evidence>
<feature type="domain" description="Endonuclease/exonuclease/phosphatase" evidence="1">
    <location>
        <begin position="9"/>
        <end position="232"/>
    </location>
</feature>
<dbReference type="PANTHER" id="PTHR33116:SF78">
    <property type="entry name" value="OS12G0587133 PROTEIN"/>
    <property type="match status" value="1"/>
</dbReference>